<dbReference type="SUPFAM" id="SSF53448">
    <property type="entry name" value="Nucleotide-diphospho-sugar transferases"/>
    <property type="match status" value="1"/>
</dbReference>
<dbReference type="InterPro" id="IPR029044">
    <property type="entry name" value="Nucleotide-diphossugar_trans"/>
</dbReference>
<dbReference type="RefSeq" id="WP_165905226.1">
    <property type="nucleotide sequence ID" value="NZ_SLWW01000001.1"/>
</dbReference>
<evidence type="ECO:0000313" key="1">
    <source>
        <dbReference type="EMBL" id="TCO74008.1"/>
    </source>
</evidence>
<dbReference type="EMBL" id="SLWW01000001">
    <property type="protein sequence ID" value="TCO74008.1"/>
    <property type="molecule type" value="Genomic_DNA"/>
</dbReference>
<dbReference type="AlphaFoldDB" id="A0A4R2KUZ1"/>
<keyword evidence="1" id="KW-0808">Transferase</keyword>
<sequence>MNQRLLIVTTARNEGPFLLEWLAHHLGAGASDVLVYSNDCEDGTDAMLEALAGAGVLTHVAHTAPAGESVQWQALKAAWKHPLRKAADWVLGIDLDEYVNIHVPGHRLADLIAALPEETDAVALPWRFFGDNGVFAFHDRPVTGQFTAAMTPDCGYPVSATFFKTLFRTAGPFNQMGVHRPRQKASGRAGMPGWVDGSGQPLPDAVAGNPARLSLMGCEGARALAEINHYAVKSAESFMVKRARGLPNRASKPIDLAYWIERNFNSVEDRSIAAMGPATDAALARLRAIPGVAGLHEAAVEWHRAAFLRIIANPDEHALYTRLLLAGGSRALPGELRDRVLGWYHRAQRSAKGD</sequence>
<proteinExistence type="predicted"/>
<reference evidence="1 2" key="1">
    <citation type="submission" date="2019-03" db="EMBL/GenBank/DDBJ databases">
        <title>Genomic Encyclopedia of Type Strains, Phase IV (KMG-IV): sequencing the most valuable type-strain genomes for metagenomic binning, comparative biology and taxonomic classification.</title>
        <authorList>
            <person name="Goeker M."/>
        </authorList>
    </citation>
    <scope>NUCLEOTIDE SEQUENCE [LARGE SCALE GENOMIC DNA]</scope>
    <source>
        <strain evidence="1 2">DSM 4868</strain>
    </source>
</reference>
<accession>A0A4R2KUZ1</accession>
<keyword evidence="2" id="KW-1185">Reference proteome</keyword>
<protein>
    <submittedName>
        <fullName evidence="1">Glycosyl transferase family 2</fullName>
    </submittedName>
</protein>
<name>A0A4R2KUZ1_9RHOB</name>
<dbReference type="Proteomes" id="UP000295142">
    <property type="component" value="Unassembled WGS sequence"/>
</dbReference>
<gene>
    <name evidence="1" type="ORF">EV655_101164</name>
</gene>
<dbReference type="Pfam" id="PF13704">
    <property type="entry name" value="Glyco_tranf_2_4"/>
    <property type="match status" value="1"/>
</dbReference>
<evidence type="ECO:0000313" key="2">
    <source>
        <dbReference type="Proteomes" id="UP000295142"/>
    </source>
</evidence>
<dbReference type="GO" id="GO:0016740">
    <property type="term" value="F:transferase activity"/>
    <property type="evidence" value="ECO:0007669"/>
    <property type="project" value="UniProtKB-KW"/>
</dbReference>
<comment type="caution">
    <text evidence="1">The sequence shown here is derived from an EMBL/GenBank/DDBJ whole genome shotgun (WGS) entry which is preliminary data.</text>
</comment>
<organism evidence="1 2">
    <name type="scientific">Rhodovulum euryhalinum</name>
    <dbReference type="NCBI Taxonomy" id="35805"/>
    <lineage>
        <taxon>Bacteria</taxon>
        <taxon>Pseudomonadati</taxon>
        <taxon>Pseudomonadota</taxon>
        <taxon>Alphaproteobacteria</taxon>
        <taxon>Rhodobacterales</taxon>
        <taxon>Paracoccaceae</taxon>
        <taxon>Rhodovulum</taxon>
    </lineage>
</organism>